<dbReference type="SUPFAM" id="SSF46785">
    <property type="entry name" value="Winged helix' DNA-binding domain"/>
    <property type="match status" value="1"/>
</dbReference>
<dbReference type="InterPro" id="IPR036390">
    <property type="entry name" value="WH_DNA-bd_sf"/>
</dbReference>
<name>A0ABN2KA63_9MICC</name>
<reference evidence="2 3" key="1">
    <citation type="journal article" date="2019" name="Int. J. Syst. Evol. Microbiol.">
        <title>The Global Catalogue of Microorganisms (GCM) 10K type strain sequencing project: providing services to taxonomists for standard genome sequencing and annotation.</title>
        <authorList>
            <consortium name="The Broad Institute Genomics Platform"/>
            <consortium name="The Broad Institute Genome Sequencing Center for Infectious Disease"/>
            <person name="Wu L."/>
            <person name="Ma J."/>
        </authorList>
    </citation>
    <scope>NUCLEOTIDE SEQUENCE [LARGE SCALE GENOMIC DNA]</scope>
    <source>
        <strain evidence="2 3">JCM 14735</strain>
    </source>
</reference>
<protein>
    <recommendedName>
        <fullName evidence="1">Transcription regulator PadR N-terminal domain-containing protein</fullName>
    </recommendedName>
</protein>
<keyword evidence="3" id="KW-1185">Reference proteome</keyword>
<gene>
    <name evidence="2" type="ORF">GCM10009767_08240</name>
</gene>
<dbReference type="InterPro" id="IPR036388">
    <property type="entry name" value="WH-like_DNA-bd_sf"/>
</dbReference>
<dbReference type="Pfam" id="PF03551">
    <property type="entry name" value="PadR"/>
    <property type="match status" value="1"/>
</dbReference>
<comment type="caution">
    <text evidence="2">The sequence shown here is derived from an EMBL/GenBank/DDBJ whole genome shotgun (WGS) entry which is preliminary data.</text>
</comment>
<dbReference type="Proteomes" id="UP001501204">
    <property type="component" value="Unassembled WGS sequence"/>
</dbReference>
<dbReference type="Gene3D" id="1.10.10.10">
    <property type="entry name" value="Winged helix-like DNA-binding domain superfamily/Winged helix DNA-binding domain"/>
    <property type="match status" value="1"/>
</dbReference>
<accession>A0ABN2KA63</accession>
<evidence type="ECO:0000259" key="1">
    <source>
        <dbReference type="Pfam" id="PF03551"/>
    </source>
</evidence>
<sequence length="111" mass="12564">MLADWESVFRQGLLTFWTFVALSQEGADVGAVKQRIEALTGGTYRPAEQTLYRQLRRHLDVGLVEQTKVPSPMGPPKNVYKLSSRGRRLLRAFARHNIAPFGDPTVQDLLR</sequence>
<evidence type="ECO:0000313" key="3">
    <source>
        <dbReference type="Proteomes" id="UP001501204"/>
    </source>
</evidence>
<evidence type="ECO:0000313" key="2">
    <source>
        <dbReference type="EMBL" id="GAA1751598.1"/>
    </source>
</evidence>
<proteinExistence type="predicted"/>
<dbReference type="InterPro" id="IPR005149">
    <property type="entry name" value="Tscrpt_reg_PadR_N"/>
</dbReference>
<organism evidence="2 3">
    <name type="scientific">Kocuria aegyptia</name>
    <dbReference type="NCBI Taxonomy" id="330943"/>
    <lineage>
        <taxon>Bacteria</taxon>
        <taxon>Bacillati</taxon>
        <taxon>Actinomycetota</taxon>
        <taxon>Actinomycetes</taxon>
        <taxon>Micrococcales</taxon>
        <taxon>Micrococcaceae</taxon>
        <taxon>Kocuria</taxon>
    </lineage>
</organism>
<feature type="domain" description="Transcription regulator PadR N-terminal" evidence="1">
    <location>
        <begin position="31"/>
        <end position="91"/>
    </location>
</feature>
<dbReference type="EMBL" id="BAAAOA010000010">
    <property type="protein sequence ID" value="GAA1751598.1"/>
    <property type="molecule type" value="Genomic_DNA"/>
</dbReference>